<accession>A0ABU4UAZ2</accession>
<dbReference type="EC" id="2.4.-.-" evidence="1"/>
<reference evidence="1 2" key="1">
    <citation type="submission" date="2023-11" db="EMBL/GenBank/DDBJ databases">
        <authorList>
            <person name="Ouyang M.-Y."/>
        </authorList>
    </citation>
    <scope>NUCLEOTIDE SEQUENCE [LARGE SCALE GENOMIC DNA]</scope>
    <source>
        <strain evidence="1 2">OY6</strain>
    </source>
</reference>
<keyword evidence="1" id="KW-0808">Transferase</keyword>
<organism evidence="1 2">
    <name type="scientific">Methylomonas defluvii</name>
    <dbReference type="NCBI Taxonomy" id="3045149"/>
    <lineage>
        <taxon>Bacteria</taxon>
        <taxon>Pseudomonadati</taxon>
        <taxon>Pseudomonadota</taxon>
        <taxon>Gammaproteobacteria</taxon>
        <taxon>Methylococcales</taxon>
        <taxon>Methylococcaceae</taxon>
        <taxon>Methylomonas</taxon>
    </lineage>
</organism>
<keyword evidence="1" id="KW-0328">Glycosyltransferase</keyword>
<protein>
    <submittedName>
        <fullName evidence="1">Glycosyltransferase</fullName>
        <ecNumber evidence="1">2.4.-.-</ecNumber>
    </submittedName>
</protein>
<gene>
    <name evidence="1" type="ORF">QLH52_04480</name>
</gene>
<dbReference type="GO" id="GO:0016757">
    <property type="term" value="F:glycosyltransferase activity"/>
    <property type="evidence" value="ECO:0007669"/>
    <property type="project" value="UniProtKB-KW"/>
</dbReference>
<comment type="caution">
    <text evidence="1">The sequence shown here is derived from an EMBL/GenBank/DDBJ whole genome shotgun (WGS) entry which is preliminary data.</text>
</comment>
<evidence type="ECO:0000313" key="1">
    <source>
        <dbReference type="EMBL" id="MDX8126525.1"/>
    </source>
</evidence>
<dbReference type="RefSeq" id="WP_319960692.1">
    <property type="nucleotide sequence ID" value="NZ_JAXARY010000003.1"/>
</dbReference>
<dbReference type="EMBL" id="JAXARY010000003">
    <property type="protein sequence ID" value="MDX8126525.1"/>
    <property type="molecule type" value="Genomic_DNA"/>
</dbReference>
<proteinExistence type="predicted"/>
<dbReference type="SUPFAM" id="SSF53756">
    <property type="entry name" value="UDP-Glycosyltransferase/glycogen phosphorylase"/>
    <property type="match status" value="1"/>
</dbReference>
<name>A0ABU4UAZ2_9GAMM</name>
<dbReference type="Gene3D" id="3.40.50.2000">
    <property type="entry name" value="Glycogen Phosphorylase B"/>
    <property type="match status" value="1"/>
</dbReference>
<keyword evidence="2" id="KW-1185">Reference proteome</keyword>
<sequence length="385" mass="44465">MLKKEKVCYSNQLNTKMKNALIIFPNDWVYYSPTVLNAVEILSQNGITPYLIYPHTSRYISPESLSEHQISFPKKLENLIFRLKLANLYFSALCLTRILKYKLCGVRFDLIIGVDSLGHILASIAYKNAIYLSLELQTGFLNFVSRLFPITYLLIQSKERKDFFNPARSTQTFLIQNSPILKKIEITNKNKNKKLIYFGTLSKKHGIEACINALYYLDNDYTLTIKGIPSSHNNTYYQELLKNYENLIKINRILFDFSYIDQNNISEYLSEFSIGFCFYDFELISKGDFNYISSPSGKLFNYFSAGIPVIANDIIGFRPITETNSGVLLPSVDSVQISQAITQIMNNYNFYSKNATEASIKYDFGIRFNLFIREFFAEKQIPHAE</sequence>
<dbReference type="Proteomes" id="UP001284537">
    <property type="component" value="Unassembled WGS sequence"/>
</dbReference>
<evidence type="ECO:0000313" key="2">
    <source>
        <dbReference type="Proteomes" id="UP001284537"/>
    </source>
</evidence>